<proteinExistence type="predicted"/>
<sequence>MEMVEIAELYKHIKRHYPFFDASVEKVKEDYRYLKDFPADEARANVDQHILTETTEPKIAHIRGRMGDQLDSRRSKEAAAEHFAQLDAWSANNTPPPEGYWEAMKQKLRSGTDA</sequence>
<evidence type="ECO:0000313" key="2">
    <source>
        <dbReference type="EMBL" id="SEO02216.1"/>
    </source>
</evidence>
<evidence type="ECO:0008006" key="5">
    <source>
        <dbReference type="Google" id="ProtNLM"/>
    </source>
</evidence>
<dbReference type="STRING" id="1333845.SAMN04487895_104260"/>
<dbReference type="AlphaFoldDB" id="A0A1H8LBP1"/>
<dbReference type="OrthoDB" id="2625859at2"/>
<organism evidence="2 3">
    <name type="scientific">Paenibacillus sophorae</name>
    <dbReference type="NCBI Taxonomy" id="1333845"/>
    <lineage>
        <taxon>Bacteria</taxon>
        <taxon>Bacillati</taxon>
        <taxon>Bacillota</taxon>
        <taxon>Bacilli</taxon>
        <taxon>Bacillales</taxon>
        <taxon>Paenibacillaceae</taxon>
        <taxon>Paenibacillus</taxon>
    </lineage>
</organism>
<accession>A0A1H8LBP1</accession>
<protein>
    <recommendedName>
        <fullName evidence="5">Loader and inhibitor of phage G40P</fullName>
    </recommendedName>
</protein>
<dbReference type="Proteomes" id="UP000683429">
    <property type="component" value="Chromosome"/>
</dbReference>
<dbReference type="Gene3D" id="1.10.8.200">
    <property type="entry name" value="Replisome organizer (g39p helicase loader/inhibitor protein)"/>
    <property type="match status" value="1"/>
</dbReference>
<keyword evidence="4" id="KW-1185">Reference proteome</keyword>
<evidence type="ECO:0000313" key="1">
    <source>
        <dbReference type="EMBL" id="QWU17356.1"/>
    </source>
</evidence>
<reference evidence="2 3" key="1">
    <citation type="submission" date="2016-10" db="EMBL/GenBank/DDBJ databases">
        <authorList>
            <person name="de Groot N.N."/>
        </authorList>
    </citation>
    <scope>NUCLEOTIDE SEQUENCE [LARGE SCALE GENOMIC DNA]</scope>
    <source>
        <strain evidence="2 3">CGMCC 1.10238</strain>
    </source>
</reference>
<evidence type="ECO:0000313" key="4">
    <source>
        <dbReference type="Proteomes" id="UP000683429"/>
    </source>
</evidence>
<gene>
    <name evidence="1" type="ORF">KP014_09490</name>
    <name evidence="2" type="ORF">SAMN04487895_104260</name>
</gene>
<reference evidence="1 4" key="2">
    <citation type="submission" date="2021-06" db="EMBL/GenBank/DDBJ databases">
        <title>Whole genome sequence of Paenibacillus sophorae DSM23020 for comparative genomics.</title>
        <authorList>
            <person name="Kim M.-J."/>
            <person name="Lee G."/>
            <person name="Shin J.-H."/>
        </authorList>
    </citation>
    <scope>NUCLEOTIDE SEQUENCE [LARGE SCALE GENOMIC DNA]</scope>
    <source>
        <strain evidence="1 4">DSM 23020</strain>
    </source>
</reference>
<name>A0A1H8LBP1_9BACL</name>
<dbReference type="Proteomes" id="UP000198809">
    <property type="component" value="Unassembled WGS sequence"/>
</dbReference>
<evidence type="ECO:0000313" key="3">
    <source>
        <dbReference type="Proteomes" id="UP000198809"/>
    </source>
</evidence>
<dbReference type="EMBL" id="FODH01000004">
    <property type="protein sequence ID" value="SEO02216.1"/>
    <property type="molecule type" value="Genomic_DNA"/>
</dbReference>
<dbReference type="EMBL" id="CP076607">
    <property type="protein sequence ID" value="QWU17356.1"/>
    <property type="molecule type" value="Genomic_DNA"/>
</dbReference>